<dbReference type="Pfam" id="PF00078">
    <property type="entry name" value="RVT_1"/>
    <property type="match status" value="1"/>
</dbReference>
<evidence type="ECO:0000256" key="4">
    <source>
        <dbReference type="ARBA" id="ARBA00022723"/>
    </source>
</evidence>
<evidence type="ECO:0000256" key="5">
    <source>
        <dbReference type="ARBA" id="ARBA00022842"/>
    </source>
</evidence>
<evidence type="ECO:0000256" key="9">
    <source>
        <dbReference type="ARBA" id="ARBA00048173"/>
    </source>
</evidence>
<dbReference type="PANTHER" id="PTHR34047">
    <property type="entry name" value="NUCLEAR INTRON MATURASE 1, MITOCHONDRIAL-RELATED"/>
    <property type="match status" value="1"/>
</dbReference>
<reference evidence="11 12" key="1">
    <citation type="submission" date="2023-03" db="EMBL/GenBank/DDBJ databases">
        <title>Paludisphaera mucosa sp. nov. a novel planctomycete from northern fen.</title>
        <authorList>
            <person name="Ivanova A."/>
        </authorList>
    </citation>
    <scope>NUCLEOTIDE SEQUENCE [LARGE SCALE GENOMIC DNA]</scope>
    <source>
        <strain evidence="11 12">Pla2</strain>
    </source>
</reference>
<keyword evidence="4" id="KW-0479">Metal-binding</keyword>
<keyword evidence="3" id="KW-0548">Nucleotidyltransferase</keyword>
<dbReference type="PROSITE" id="PS50878">
    <property type="entry name" value="RT_POL"/>
    <property type="match status" value="1"/>
</dbReference>
<dbReference type="RefSeq" id="WP_277859446.1">
    <property type="nucleotide sequence ID" value="NZ_JARRAG010000001.1"/>
</dbReference>
<keyword evidence="12" id="KW-1185">Reference proteome</keyword>
<evidence type="ECO:0000256" key="2">
    <source>
        <dbReference type="ARBA" id="ARBA00022679"/>
    </source>
</evidence>
<evidence type="ECO:0000313" key="11">
    <source>
        <dbReference type="EMBL" id="MDG3003089.1"/>
    </source>
</evidence>
<keyword evidence="2" id="KW-0808">Transferase</keyword>
<proteinExistence type="inferred from homology"/>
<dbReference type="InterPro" id="IPR000477">
    <property type="entry name" value="RT_dom"/>
</dbReference>
<gene>
    <name evidence="11" type="ORF">PZE19_04860</name>
</gene>
<dbReference type="Proteomes" id="UP001216907">
    <property type="component" value="Unassembled WGS sequence"/>
</dbReference>
<dbReference type="InterPro" id="IPR051083">
    <property type="entry name" value="GrpII_Intron_Splice-Mob/Def"/>
</dbReference>
<feature type="domain" description="Reverse transcriptase" evidence="10">
    <location>
        <begin position="23"/>
        <end position="236"/>
    </location>
</feature>
<dbReference type="GO" id="GO:0003964">
    <property type="term" value="F:RNA-directed DNA polymerase activity"/>
    <property type="evidence" value="ECO:0007669"/>
    <property type="project" value="UniProtKB-KW"/>
</dbReference>
<evidence type="ECO:0000256" key="1">
    <source>
        <dbReference type="ARBA" id="ARBA00012493"/>
    </source>
</evidence>
<evidence type="ECO:0000256" key="8">
    <source>
        <dbReference type="ARBA" id="ARBA00034120"/>
    </source>
</evidence>
<keyword evidence="6 11" id="KW-0695">RNA-directed DNA polymerase</keyword>
<dbReference type="CDD" id="cd03487">
    <property type="entry name" value="RT_Bac_retron_II"/>
    <property type="match status" value="1"/>
</dbReference>
<evidence type="ECO:0000313" key="12">
    <source>
        <dbReference type="Proteomes" id="UP001216907"/>
    </source>
</evidence>
<keyword evidence="7" id="KW-0051">Antiviral defense</keyword>
<comment type="catalytic activity">
    <reaction evidence="9">
        <text>DNA(n) + a 2'-deoxyribonucleoside 5'-triphosphate = DNA(n+1) + diphosphate</text>
        <dbReference type="Rhea" id="RHEA:22508"/>
        <dbReference type="Rhea" id="RHEA-COMP:17339"/>
        <dbReference type="Rhea" id="RHEA-COMP:17340"/>
        <dbReference type="ChEBI" id="CHEBI:33019"/>
        <dbReference type="ChEBI" id="CHEBI:61560"/>
        <dbReference type="ChEBI" id="CHEBI:173112"/>
        <dbReference type="EC" id="2.7.7.49"/>
    </reaction>
</comment>
<evidence type="ECO:0000256" key="3">
    <source>
        <dbReference type="ARBA" id="ARBA00022695"/>
    </source>
</evidence>
<sequence>MIARDAGPSDQTARLAAILDIDDEELRGVRLGPRYHYRPFTISKPDGRERRLLAPSPSLKRLQRRLLDGYLVSLPIHPAATAFYPGATTVLNAIPHARSALIATVDLRDFFETTQSARVRGCFRAHGWRGEALQVLMRLCTSREGLPQGAPTSPCLSNLVNVQLDDRLLRLVRRSRGIYTRYGDDLTFSWPHDRMPSGFRRSVEDALGDSGYEVQPRKGWQVGEARERPRVTGLVLAGDGRLRVPWELKWRTAVLRWRSWWTRDPVDLARLQGRREYQRMVEQVPEAIRHRRSAHDGR</sequence>
<evidence type="ECO:0000256" key="7">
    <source>
        <dbReference type="ARBA" id="ARBA00023118"/>
    </source>
</evidence>
<dbReference type="InterPro" id="IPR043502">
    <property type="entry name" value="DNA/RNA_pol_sf"/>
</dbReference>
<accession>A0ABT6F6E9</accession>
<dbReference type="PRINTS" id="PR00866">
    <property type="entry name" value="RNADNAPOLMS"/>
</dbReference>
<dbReference type="EMBL" id="JARRAG010000001">
    <property type="protein sequence ID" value="MDG3003089.1"/>
    <property type="molecule type" value="Genomic_DNA"/>
</dbReference>
<protein>
    <recommendedName>
        <fullName evidence="1">RNA-directed DNA polymerase</fullName>
        <ecNumber evidence="1">2.7.7.49</ecNumber>
    </recommendedName>
</protein>
<comment type="caution">
    <text evidence="11">The sequence shown here is derived from an EMBL/GenBank/DDBJ whole genome shotgun (WGS) entry which is preliminary data.</text>
</comment>
<dbReference type="InterPro" id="IPR000123">
    <property type="entry name" value="Reverse_transcriptase_msDNA"/>
</dbReference>
<keyword evidence="5" id="KW-0460">Magnesium</keyword>
<dbReference type="PANTHER" id="PTHR34047:SF7">
    <property type="entry name" value="RNA-DIRECTED DNA POLYMERASE"/>
    <property type="match status" value="1"/>
</dbReference>
<evidence type="ECO:0000259" key="10">
    <source>
        <dbReference type="PROSITE" id="PS50878"/>
    </source>
</evidence>
<dbReference type="SUPFAM" id="SSF56672">
    <property type="entry name" value="DNA/RNA polymerases"/>
    <property type="match status" value="1"/>
</dbReference>
<comment type="similarity">
    <text evidence="8">Belongs to the bacterial reverse transcriptase family.</text>
</comment>
<name>A0ABT6F6E9_9BACT</name>
<dbReference type="EC" id="2.7.7.49" evidence="1"/>
<organism evidence="11 12">
    <name type="scientific">Paludisphaera mucosa</name>
    <dbReference type="NCBI Taxonomy" id="3030827"/>
    <lineage>
        <taxon>Bacteria</taxon>
        <taxon>Pseudomonadati</taxon>
        <taxon>Planctomycetota</taxon>
        <taxon>Planctomycetia</taxon>
        <taxon>Isosphaerales</taxon>
        <taxon>Isosphaeraceae</taxon>
        <taxon>Paludisphaera</taxon>
    </lineage>
</organism>
<evidence type="ECO:0000256" key="6">
    <source>
        <dbReference type="ARBA" id="ARBA00022918"/>
    </source>
</evidence>